<dbReference type="GO" id="GO:0005840">
    <property type="term" value="C:ribosome"/>
    <property type="evidence" value="ECO:0007669"/>
    <property type="project" value="UniProtKB-KW"/>
</dbReference>
<evidence type="ECO:0000259" key="10">
    <source>
        <dbReference type="SMART" id="SM00739"/>
    </source>
</evidence>
<dbReference type="HOGENOM" id="CLU_093315_0_1_1"/>
<dbReference type="Pfam" id="PF17136">
    <property type="entry name" value="ribosomal_L24"/>
    <property type="match status" value="1"/>
</dbReference>
<name>D6WQL4_TRICA</name>
<keyword evidence="6 9" id="KW-0687">Ribonucleoprotein</keyword>
<dbReference type="GO" id="GO:0003723">
    <property type="term" value="F:RNA binding"/>
    <property type="evidence" value="ECO:0007669"/>
    <property type="project" value="InterPro"/>
</dbReference>
<dbReference type="OrthoDB" id="359154at2759"/>
<dbReference type="KEGG" id="tca:663821"/>
<evidence type="ECO:0000313" key="12">
    <source>
        <dbReference type="Proteomes" id="UP000007266"/>
    </source>
</evidence>
<dbReference type="GO" id="GO:0006412">
    <property type="term" value="P:translation"/>
    <property type="evidence" value="ECO:0000318"/>
    <property type="project" value="GO_Central"/>
</dbReference>
<dbReference type="InParanoid" id="D6WQL4"/>
<dbReference type="InterPro" id="IPR008991">
    <property type="entry name" value="Translation_prot_SH3-like_sf"/>
</dbReference>
<dbReference type="InterPro" id="IPR057264">
    <property type="entry name" value="Ribosomal_uL24_C"/>
</dbReference>
<keyword evidence="3" id="KW-0809">Transit peptide</keyword>
<dbReference type="InterPro" id="IPR041988">
    <property type="entry name" value="Ribosomal_uL24_KOW"/>
</dbReference>
<dbReference type="InterPro" id="IPR005825">
    <property type="entry name" value="Ribosomal_uL24_CS"/>
</dbReference>
<comment type="similarity">
    <text evidence="2 9">Belongs to the universal ribosomal protein uL24 family.</text>
</comment>
<evidence type="ECO:0000256" key="6">
    <source>
        <dbReference type="ARBA" id="ARBA00023274"/>
    </source>
</evidence>
<sequence>MRLTQFLLSKVGKYSKDYSNLPDRYIKRAMEQVEWRNPKGIQYKPNAVAKRTKYKFAMHRPWTSQFREENAPGVHHAKVFVEPIRKWSFFRGDRVEILAGKDKGKQGIVKQIIQERNWVTVEGLNCVLEKVGERKGFEGAYLQVEKPLLVTEQVALVDPSDLQATPFEWRFTEDGEEVRVSTRTGRIIPVPATAEETIDYKTKGTYKEQPKDTAANDVTQITFEPKLQTFEMDVMNSMGIKEDRVPPKYYWY</sequence>
<dbReference type="FunFam" id="2.30.30.30:FF:000032">
    <property type="entry name" value="39S ribosomal protein L24, mitochondrial"/>
    <property type="match status" value="1"/>
</dbReference>
<dbReference type="Gene3D" id="2.30.30.30">
    <property type="match status" value="1"/>
</dbReference>
<dbReference type="eggNOG" id="KOG1708">
    <property type="taxonomic scope" value="Eukaryota"/>
</dbReference>
<evidence type="ECO:0000256" key="5">
    <source>
        <dbReference type="ARBA" id="ARBA00023128"/>
    </source>
</evidence>
<reference evidence="11 12" key="2">
    <citation type="journal article" date="2010" name="Nucleic Acids Res.">
        <title>BeetleBase in 2010: revisions to provide comprehensive genomic information for Tribolium castaneum.</title>
        <authorList>
            <person name="Kim H.S."/>
            <person name="Murphy T."/>
            <person name="Xia J."/>
            <person name="Caragea D."/>
            <person name="Park Y."/>
            <person name="Beeman R.W."/>
            <person name="Lorenzen M.D."/>
            <person name="Butcher S."/>
            <person name="Manak J.R."/>
            <person name="Brown S.J."/>
        </authorList>
    </citation>
    <scope>GENOME REANNOTATION</scope>
    <source>
        <strain evidence="11 12">Georgia GA2</strain>
    </source>
</reference>
<dbReference type="PROSITE" id="PS01108">
    <property type="entry name" value="RIBOSOMAL_L24"/>
    <property type="match status" value="1"/>
</dbReference>
<protein>
    <recommendedName>
        <fullName evidence="7">Large ribosomal subunit protein uL24m</fullName>
    </recommendedName>
    <alternativeName>
        <fullName evidence="8">39S ribosomal protein L24, mitochondrial</fullName>
    </alternativeName>
</protein>
<dbReference type="Proteomes" id="UP000007266">
    <property type="component" value="Linkage group 7"/>
</dbReference>
<dbReference type="Pfam" id="PF00467">
    <property type="entry name" value="KOW"/>
    <property type="match status" value="1"/>
</dbReference>
<dbReference type="SUPFAM" id="SSF50104">
    <property type="entry name" value="Translation proteins SH3-like domain"/>
    <property type="match status" value="1"/>
</dbReference>
<dbReference type="InterPro" id="IPR005824">
    <property type="entry name" value="KOW"/>
</dbReference>
<keyword evidence="12" id="KW-1185">Reference proteome</keyword>
<dbReference type="OMA" id="DFEWRFT"/>
<reference evidence="11 12" key="1">
    <citation type="journal article" date="2008" name="Nature">
        <title>The genome of the model beetle and pest Tribolium castaneum.</title>
        <authorList>
            <consortium name="Tribolium Genome Sequencing Consortium"/>
            <person name="Richards S."/>
            <person name="Gibbs R.A."/>
            <person name="Weinstock G.M."/>
            <person name="Brown S.J."/>
            <person name="Denell R."/>
            <person name="Beeman R.W."/>
            <person name="Gibbs R."/>
            <person name="Beeman R.W."/>
            <person name="Brown S.J."/>
            <person name="Bucher G."/>
            <person name="Friedrich M."/>
            <person name="Grimmelikhuijzen C.J."/>
            <person name="Klingler M."/>
            <person name="Lorenzen M."/>
            <person name="Richards S."/>
            <person name="Roth S."/>
            <person name="Schroder R."/>
            <person name="Tautz D."/>
            <person name="Zdobnov E.M."/>
            <person name="Muzny D."/>
            <person name="Gibbs R.A."/>
            <person name="Weinstock G.M."/>
            <person name="Attaway T."/>
            <person name="Bell S."/>
            <person name="Buhay C.J."/>
            <person name="Chandrabose M.N."/>
            <person name="Chavez D."/>
            <person name="Clerk-Blankenburg K.P."/>
            <person name="Cree A."/>
            <person name="Dao M."/>
            <person name="Davis C."/>
            <person name="Chacko J."/>
            <person name="Dinh H."/>
            <person name="Dugan-Rocha S."/>
            <person name="Fowler G."/>
            <person name="Garner T.T."/>
            <person name="Garnes J."/>
            <person name="Gnirke A."/>
            <person name="Hawes A."/>
            <person name="Hernandez J."/>
            <person name="Hines S."/>
            <person name="Holder M."/>
            <person name="Hume J."/>
            <person name="Jhangiani S.N."/>
            <person name="Joshi V."/>
            <person name="Khan Z.M."/>
            <person name="Jackson L."/>
            <person name="Kovar C."/>
            <person name="Kowis A."/>
            <person name="Lee S."/>
            <person name="Lewis L.R."/>
            <person name="Margolis J."/>
            <person name="Morgan M."/>
            <person name="Nazareth L.V."/>
            <person name="Nguyen N."/>
            <person name="Okwuonu G."/>
            <person name="Parker D."/>
            <person name="Richards S."/>
            <person name="Ruiz S.J."/>
            <person name="Santibanez J."/>
            <person name="Savard J."/>
            <person name="Scherer S.E."/>
            <person name="Schneider B."/>
            <person name="Sodergren E."/>
            <person name="Tautz D."/>
            <person name="Vattahil S."/>
            <person name="Villasana D."/>
            <person name="White C.S."/>
            <person name="Wright R."/>
            <person name="Park Y."/>
            <person name="Beeman R.W."/>
            <person name="Lord J."/>
            <person name="Oppert B."/>
            <person name="Lorenzen M."/>
            <person name="Brown S."/>
            <person name="Wang L."/>
            <person name="Savard J."/>
            <person name="Tautz D."/>
            <person name="Richards S."/>
            <person name="Weinstock G."/>
            <person name="Gibbs R.A."/>
            <person name="Liu Y."/>
            <person name="Worley K."/>
            <person name="Weinstock G."/>
            <person name="Elsik C.G."/>
            <person name="Reese J.T."/>
            <person name="Elhaik E."/>
            <person name="Landan G."/>
            <person name="Graur D."/>
            <person name="Arensburger P."/>
            <person name="Atkinson P."/>
            <person name="Beeman R.W."/>
            <person name="Beidler J."/>
            <person name="Brown S.J."/>
            <person name="Demuth J.P."/>
            <person name="Drury D.W."/>
            <person name="Du Y.Z."/>
            <person name="Fujiwara H."/>
            <person name="Lorenzen M."/>
            <person name="Maselli V."/>
            <person name="Osanai M."/>
            <person name="Park Y."/>
            <person name="Robertson H.M."/>
            <person name="Tu Z."/>
            <person name="Wang J.J."/>
            <person name="Wang S."/>
            <person name="Richards S."/>
            <person name="Song H."/>
            <person name="Zhang L."/>
            <person name="Sodergren E."/>
            <person name="Werner D."/>
            <person name="Stanke M."/>
            <person name="Morgenstern B."/>
            <person name="Solovyev V."/>
            <person name="Kosarev P."/>
            <person name="Brown G."/>
            <person name="Chen H.C."/>
            <person name="Ermolaeva O."/>
            <person name="Hlavina W."/>
            <person name="Kapustin Y."/>
            <person name="Kiryutin B."/>
            <person name="Kitts P."/>
            <person name="Maglott D."/>
            <person name="Pruitt K."/>
            <person name="Sapojnikov V."/>
            <person name="Souvorov A."/>
            <person name="Mackey A.J."/>
            <person name="Waterhouse R.M."/>
            <person name="Wyder S."/>
            <person name="Zdobnov E.M."/>
            <person name="Zdobnov E.M."/>
            <person name="Wyder S."/>
            <person name="Kriventseva E.V."/>
            <person name="Kadowaki T."/>
            <person name="Bork P."/>
            <person name="Aranda M."/>
            <person name="Bao R."/>
            <person name="Beermann A."/>
            <person name="Berns N."/>
            <person name="Bolognesi R."/>
            <person name="Bonneton F."/>
            <person name="Bopp D."/>
            <person name="Brown S.J."/>
            <person name="Bucher G."/>
            <person name="Butts T."/>
            <person name="Chaumot A."/>
            <person name="Denell R.E."/>
            <person name="Ferrier D.E."/>
            <person name="Friedrich M."/>
            <person name="Gordon C.M."/>
            <person name="Jindra M."/>
            <person name="Klingler M."/>
            <person name="Lan Q."/>
            <person name="Lattorff H.M."/>
            <person name="Laudet V."/>
            <person name="von Levetsow C."/>
            <person name="Liu Z."/>
            <person name="Lutz R."/>
            <person name="Lynch J.A."/>
            <person name="da Fonseca R.N."/>
            <person name="Posnien N."/>
            <person name="Reuter R."/>
            <person name="Roth S."/>
            <person name="Savard J."/>
            <person name="Schinko J.B."/>
            <person name="Schmitt C."/>
            <person name="Schoppmeier M."/>
            <person name="Schroder R."/>
            <person name="Shippy T.D."/>
            <person name="Simonnet F."/>
            <person name="Marques-Souza H."/>
            <person name="Tautz D."/>
            <person name="Tomoyasu Y."/>
            <person name="Trauner J."/>
            <person name="Van der Zee M."/>
            <person name="Vervoort M."/>
            <person name="Wittkopp N."/>
            <person name="Wimmer E.A."/>
            <person name="Yang X."/>
            <person name="Jones A.K."/>
            <person name="Sattelle D.B."/>
            <person name="Ebert P.R."/>
            <person name="Nelson D."/>
            <person name="Scott J.G."/>
            <person name="Beeman R.W."/>
            <person name="Muthukrishnan S."/>
            <person name="Kramer K.J."/>
            <person name="Arakane Y."/>
            <person name="Beeman R.W."/>
            <person name="Zhu Q."/>
            <person name="Hogenkamp D."/>
            <person name="Dixit R."/>
            <person name="Oppert B."/>
            <person name="Jiang H."/>
            <person name="Zou Z."/>
            <person name="Marshall J."/>
            <person name="Elpidina E."/>
            <person name="Vinokurov K."/>
            <person name="Oppert C."/>
            <person name="Zou Z."/>
            <person name="Evans J."/>
            <person name="Lu Z."/>
            <person name="Zhao P."/>
            <person name="Sumathipala N."/>
            <person name="Altincicek B."/>
            <person name="Vilcinskas A."/>
            <person name="Williams M."/>
            <person name="Hultmark D."/>
            <person name="Hetru C."/>
            <person name="Jiang H."/>
            <person name="Grimmelikhuijzen C.J."/>
            <person name="Hauser F."/>
            <person name="Cazzamali G."/>
            <person name="Williamson M."/>
            <person name="Park Y."/>
            <person name="Li B."/>
            <person name="Tanaka Y."/>
            <person name="Predel R."/>
            <person name="Neupert S."/>
            <person name="Schachtner J."/>
            <person name="Verleyen P."/>
            <person name="Raible F."/>
            <person name="Bork P."/>
            <person name="Friedrich M."/>
            <person name="Walden K.K."/>
            <person name="Robertson H.M."/>
            <person name="Angeli S."/>
            <person name="Foret S."/>
            <person name="Bucher G."/>
            <person name="Schuetz S."/>
            <person name="Maleszka R."/>
            <person name="Wimmer E.A."/>
            <person name="Beeman R.W."/>
            <person name="Lorenzen M."/>
            <person name="Tomoyasu Y."/>
            <person name="Miller S.C."/>
            <person name="Grossmann D."/>
            <person name="Bucher G."/>
        </authorList>
    </citation>
    <scope>NUCLEOTIDE SEQUENCE [LARGE SCALE GENOMIC DNA]</scope>
    <source>
        <strain evidence="11 12">Georgia GA2</strain>
    </source>
</reference>
<evidence type="ECO:0000256" key="9">
    <source>
        <dbReference type="RuleBase" id="RU003477"/>
    </source>
</evidence>
<evidence type="ECO:0000256" key="2">
    <source>
        <dbReference type="ARBA" id="ARBA00010618"/>
    </source>
</evidence>
<dbReference type="PhylomeDB" id="D6WQL4"/>
<evidence type="ECO:0000256" key="3">
    <source>
        <dbReference type="ARBA" id="ARBA00022946"/>
    </source>
</evidence>
<evidence type="ECO:0000256" key="1">
    <source>
        <dbReference type="ARBA" id="ARBA00004173"/>
    </source>
</evidence>
<dbReference type="SMART" id="SM00739">
    <property type="entry name" value="KOW"/>
    <property type="match status" value="1"/>
</dbReference>
<dbReference type="FunCoup" id="D6WQL4">
    <property type="interactions" value="494"/>
</dbReference>
<evidence type="ECO:0000256" key="7">
    <source>
        <dbReference type="ARBA" id="ARBA00035283"/>
    </source>
</evidence>
<dbReference type="AlphaFoldDB" id="D6WQL4"/>
<dbReference type="EMBL" id="KQ971354">
    <property type="protein sequence ID" value="EFA06988.1"/>
    <property type="molecule type" value="Genomic_DNA"/>
</dbReference>
<dbReference type="InterPro" id="IPR014722">
    <property type="entry name" value="Rib_uL2_dom2"/>
</dbReference>
<dbReference type="InterPro" id="IPR003256">
    <property type="entry name" value="Ribosomal_uL24"/>
</dbReference>
<proteinExistence type="inferred from homology"/>
<organism evidence="11 12">
    <name type="scientific">Tribolium castaneum</name>
    <name type="common">Red flour beetle</name>
    <dbReference type="NCBI Taxonomy" id="7070"/>
    <lineage>
        <taxon>Eukaryota</taxon>
        <taxon>Metazoa</taxon>
        <taxon>Ecdysozoa</taxon>
        <taxon>Arthropoda</taxon>
        <taxon>Hexapoda</taxon>
        <taxon>Insecta</taxon>
        <taxon>Pterygota</taxon>
        <taxon>Neoptera</taxon>
        <taxon>Endopterygota</taxon>
        <taxon>Coleoptera</taxon>
        <taxon>Polyphaga</taxon>
        <taxon>Cucujiformia</taxon>
        <taxon>Tenebrionidae</taxon>
        <taxon>Tenebrionidae incertae sedis</taxon>
        <taxon>Tribolium</taxon>
    </lineage>
</organism>
<evidence type="ECO:0000313" key="11">
    <source>
        <dbReference type="EMBL" id="EFA06988.1"/>
    </source>
</evidence>
<keyword evidence="5" id="KW-0496">Mitochondrion</keyword>
<keyword evidence="4 9" id="KW-0689">Ribosomal protein</keyword>
<dbReference type="GO" id="GO:0003735">
    <property type="term" value="F:structural constituent of ribosome"/>
    <property type="evidence" value="ECO:0007669"/>
    <property type="project" value="InterPro"/>
</dbReference>
<evidence type="ECO:0000256" key="4">
    <source>
        <dbReference type="ARBA" id="ARBA00022980"/>
    </source>
</evidence>
<dbReference type="CDD" id="cd06089">
    <property type="entry name" value="KOW_RPL26"/>
    <property type="match status" value="1"/>
</dbReference>
<dbReference type="STRING" id="7070.D6WQL4"/>
<dbReference type="NCBIfam" id="TIGR01079">
    <property type="entry name" value="rplX_bact"/>
    <property type="match status" value="1"/>
</dbReference>
<dbReference type="GO" id="GO:1990904">
    <property type="term" value="C:ribonucleoprotein complex"/>
    <property type="evidence" value="ECO:0007669"/>
    <property type="project" value="UniProtKB-KW"/>
</dbReference>
<comment type="subcellular location">
    <subcellularLocation>
        <location evidence="1">Mitochondrion</location>
    </subcellularLocation>
</comment>
<dbReference type="GO" id="GO:0005739">
    <property type="term" value="C:mitochondrion"/>
    <property type="evidence" value="ECO:0000318"/>
    <property type="project" value="GO_Central"/>
</dbReference>
<gene>
    <name evidence="11" type="primary">AUGUSTUS-3.0.2_09949</name>
    <name evidence="11" type="ORF">TcasGA2_TC009949</name>
</gene>
<dbReference type="PANTHER" id="PTHR12903">
    <property type="entry name" value="MITOCHONDRIAL RIBOSOMAL PROTEIN L24"/>
    <property type="match status" value="1"/>
</dbReference>
<accession>D6WQL4</accession>
<evidence type="ECO:0000256" key="8">
    <source>
        <dbReference type="ARBA" id="ARBA00035357"/>
    </source>
</evidence>
<feature type="domain" description="KOW" evidence="10">
    <location>
        <begin position="88"/>
        <end position="115"/>
    </location>
</feature>